<dbReference type="VEuPathDB" id="VectorBase:ACUA024708"/>
<reference evidence="1" key="2">
    <citation type="submission" date="2020-05" db="UniProtKB">
        <authorList>
            <consortium name="EnsemblMetazoa"/>
        </authorList>
    </citation>
    <scope>IDENTIFICATION</scope>
    <source>
        <strain evidence="1">A-37</strain>
    </source>
</reference>
<reference evidence="2" key="1">
    <citation type="submission" date="2013-09" db="EMBL/GenBank/DDBJ databases">
        <title>The Genome Sequence of Anopheles culicifacies species A.</title>
        <authorList>
            <consortium name="The Broad Institute Genomics Platform"/>
            <person name="Neafsey D.E."/>
            <person name="Besansky N."/>
            <person name="Howell P."/>
            <person name="Walton C."/>
            <person name="Young S.K."/>
            <person name="Zeng Q."/>
            <person name="Gargeya S."/>
            <person name="Fitzgerald M."/>
            <person name="Haas B."/>
            <person name="Abouelleil A."/>
            <person name="Allen A.W."/>
            <person name="Alvarado L."/>
            <person name="Arachchi H.M."/>
            <person name="Berlin A.M."/>
            <person name="Chapman S.B."/>
            <person name="Gainer-Dewar J."/>
            <person name="Goldberg J."/>
            <person name="Griggs A."/>
            <person name="Gujja S."/>
            <person name="Hansen M."/>
            <person name="Howarth C."/>
            <person name="Imamovic A."/>
            <person name="Ireland A."/>
            <person name="Larimer J."/>
            <person name="McCowan C."/>
            <person name="Murphy C."/>
            <person name="Pearson M."/>
            <person name="Poon T.W."/>
            <person name="Priest M."/>
            <person name="Roberts A."/>
            <person name="Saif S."/>
            <person name="Shea T."/>
            <person name="Sisk P."/>
            <person name="Sykes S."/>
            <person name="Wortman J."/>
            <person name="Nusbaum C."/>
            <person name="Birren B."/>
        </authorList>
    </citation>
    <scope>NUCLEOTIDE SEQUENCE [LARGE SCALE GENOMIC DNA]</scope>
    <source>
        <strain evidence="2">A-37</strain>
    </source>
</reference>
<sequence>MMRCLTHRDQLEHEISNTQSCYSNRNLDSWMAFDNLLCTHYLFPGRPARAPTVDALATPRRMLRLRFVTRPALARPPAVPVVGSFVRFMPSRLFTLPARVLDPARLRDRDRARPLFAPVCTLAADAAPRTRLRLRLRPRVTTAPFTVPSRLAIRLLRFIRRRASFGAMVLRTVFCPLRPPACARLVRDPARVRLVRDPARERLVRDPARVRLLRDPARVKLLRDPARCRFVCEFERLRDGCRPRDVLRLREVLRPRDILRPRFTVRAAPSREEIVGTDTHFRNNLPKMVLIFARGQLIASSTMFCTIAPEASK</sequence>
<dbReference type="EnsemblMetazoa" id="ACUA024708-RA">
    <property type="protein sequence ID" value="ACUA024708-PA"/>
    <property type="gene ID" value="ACUA024708"/>
</dbReference>
<dbReference type="Proteomes" id="UP000075883">
    <property type="component" value="Unassembled WGS sequence"/>
</dbReference>
<proteinExistence type="predicted"/>
<name>A0A182MRS5_9DIPT</name>
<evidence type="ECO:0000313" key="2">
    <source>
        <dbReference type="Proteomes" id="UP000075883"/>
    </source>
</evidence>
<dbReference type="EMBL" id="AXCM01015905">
    <property type="status" value="NOT_ANNOTATED_CDS"/>
    <property type="molecule type" value="Genomic_DNA"/>
</dbReference>
<accession>A0A182MRS5</accession>
<evidence type="ECO:0000313" key="1">
    <source>
        <dbReference type="EnsemblMetazoa" id="ACUA024708-PA"/>
    </source>
</evidence>
<protein>
    <submittedName>
        <fullName evidence="1">Uncharacterized protein</fullName>
    </submittedName>
</protein>
<dbReference type="AlphaFoldDB" id="A0A182MRS5"/>
<organism evidence="1 2">
    <name type="scientific">Anopheles culicifacies</name>
    <dbReference type="NCBI Taxonomy" id="139723"/>
    <lineage>
        <taxon>Eukaryota</taxon>
        <taxon>Metazoa</taxon>
        <taxon>Ecdysozoa</taxon>
        <taxon>Arthropoda</taxon>
        <taxon>Hexapoda</taxon>
        <taxon>Insecta</taxon>
        <taxon>Pterygota</taxon>
        <taxon>Neoptera</taxon>
        <taxon>Endopterygota</taxon>
        <taxon>Diptera</taxon>
        <taxon>Nematocera</taxon>
        <taxon>Culicoidea</taxon>
        <taxon>Culicidae</taxon>
        <taxon>Anophelinae</taxon>
        <taxon>Anopheles</taxon>
        <taxon>culicifacies species complex</taxon>
    </lineage>
</organism>
<keyword evidence="2" id="KW-1185">Reference proteome</keyword>